<name>A0A7G5EH18_9BURK</name>
<dbReference type="FunFam" id="3.40.50.720:FF:000084">
    <property type="entry name" value="Short-chain dehydrogenase reductase"/>
    <property type="match status" value="1"/>
</dbReference>
<keyword evidence="2" id="KW-0560">Oxidoreductase</keyword>
<dbReference type="Proteomes" id="UP000515240">
    <property type="component" value="Chromosome"/>
</dbReference>
<keyword evidence="4" id="KW-1185">Reference proteome</keyword>
<dbReference type="Gene3D" id="3.40.50.720">
    <property type="entry name" value="NAD(P)-binding Rossmann-like Domain"/>
    <property type="match status" value="1"/>
</dbReference>
<dbReference type="RefSeq" id="WP_182327830.1">
    <property type="nucleotide sequence ID" value="NZ_CP058554.1"/>
</dbReference>
<accession>A0A7G5EH18</accession>
<sequence length="250" mass="25709">MTQRFAGKVALVTGGAQGIGRAIVQAIADEGGSVGILDRAEDKAAEVAAAIVAQGGRAHAYGGNVADRDSFSSAIADLKQRYGRFDIMVNNAIWVRYGPIADITPEALQRMVGTGFNSIVWGIQTAAEAMDDGGSIVNIASAAAFIGMPQGMVYCGVKAGALGLSRAAAAELGPRGIRVNSVCPGSIPTEGVGINVDAEKVRLRIAKTPMGRLGTVQDIARAACFFASDDSRFVTGESMLVDGGATQSFI</sequence>
<dbReference type="GO" id="GO:0016616">
    <property type="term" value="F:oxidoreductase activity, acting on the CH-OH group of donors, NAD or NADP as acceptor"/>
    <property type="evidence" value="ECO:0007669"/>
    <property type="project" value="TreeGrafter"/>
</dbReference>
<dbReference type="InterPro" id="IPR002347">
    <property type="entry name" value="SDR_fam"/>
</dbReference>
<dbReference type="PRINTS" id="PR00080">
    <property type="entry name" value="SDRFAMILY"/>
</dbReference>
<dbReference type="CDD" id="cd05233">
    <property type="entry name" value="SDR_c"/>
    <property type="match status" value="1"/>
</dbReference>
<protein>
    <submittedName>
        <fullName evidence="3">SDR family oxidoreductase</fullName>
    </submittedName>
</protein>
<gene>
    <name evidence="3" type="ORF">HS961_10895</name>
</gene>
<dbReference type="InterPro" id="IPR036291">
    <property type="entry name" value="NAD(P)-bd_dom_sf"/>
</dbReference>
<evidence type="ECO:0000313" key="4">
    <source>
        <dbReference type="Proteomes" id="UP000515240"/>
    </source>
</evidence>
<dbReference type="PANTHER" id="PTHR42760:SF115">
    <property type="entry name" value="3-OXOACYL-[ACYL-CARRIER-PROTEIN] REDUCTASE FABG"/>
    <property type="match status" value="1"/>
</dbReference>
<dbReference type="KEGG" id="cpis:HS961_10895"/>
<dbReference type="EMBL" id="CP058554">
    <property type="protein sequence ID" value="QMV73293.1"/>
    <property type="molecule type" value="Genomic_DNA"/>
</dbReference>
<dbReference type="PRINTS" id="PR00081">
    <property type="entry name" value="GDHRDH"/>
</dbReference>
<dbReference type="AlphaFoldDB" id="A0A7G5EH18"/>
<evidence type="ECO:0000256" key="1">
    <source>
        <dbReference type="ARBA" id="ARBA00006484"/>
    </source>
</evidence>
<dbReference type="PANTHER" id="PTHR42760">
    <property type="entry name" value="SHORT-CHAIN DEHYDROGENASES/REDUCTASES FAMILY MEMBER"/>
    <property type="match status" value="1"/>
</dbReference>
<comment type="similarity">
    <text evidence="1">Belongs to the short-chain dehydrogenases/reductases (SDR) family.</text>
</comment>
<evidence type="ECO:0000313" key="3">
    <source>
        <dbReference type="EMBL" id="QMV73293.1"/>
    </source>
</evidence>
<proteinExistence type="inferred from homology"/>
<evidence type="ECO:0000256" key="2">
    <source>
        <dbReference type="ARBA" id="ARBA00023002"/>
    </source>
</evidence>
<dbReference type="Pfam" id="PF13561">
    <property type="entry name" value="adh_short_C2"/>
    <property type="match status" value="1"/>
</dbReference>
<organism evidence="3 4">
    <name type="scientific">Comamonas piscis</name>
    <dbReference type="NCBI Taxonomy" id="1562974"/>
    <lineage>
        <taxon>Bacteria</taxon>
        <taxon>Pseudomonadati</taxon>
        <taxon>Pseudomonadota</taxon>
        <taxon>Betaproteobacteria</taxon>
        <taxon>Burkholderiales</taxon>
        <taxon>Comamonadaceae</taxon>
        <taxon>Comamonas</taxon>
    </lineage>
</organism>
<reference evidence="3 4" key="1">
    <citation type="journal article" date="2020" name="G3 (Bethesda)">
        <title>CeMbio - The Caenorhabditis elegans Microbiome Resource.</title>
        <authorList>
            <person name="Dirksen P."/>
            <person name="Assie A."/>
            <person name="Zimmermann J."/>
            <person name="Zhang F."/>
            <person name="Tietje A.M."/>
            <person name="Marsh S.A."/>
            <person name="Felix M.A."/>
            <person name="Shapira M."/>
            <person name="Kaleta C."/>
            <person name="Schulenburg H."/>
            <person name="Samuel B."/>
        </authorList>
    </citation>
    <scope>NUCLEOTIDE SEQUENCE [LARGE SCALE GENOMIC DNA]</scope>
    <source>
        <strain evidence="3 4">BIGb0172</strain>
    </source>
</reference>
<dbReference type="SUPFAM" id="SSF51735">
    <property type="entry name" value="NAD(P)-binding Rossmann-fold domains"/>
    <property type="match status" value="1"/>
</dbReference>